<dbReference type="PANTHER" id="PTHR31687">
    <property type="match status" value="1"/>
</dbReference>
<organism evidence="1">
    <name type="scientific">Methyloraptor flagellatus</name>
    <dbReference type="NCBI Taxonomy" id="3162530"/>
    <lineage>
        <taxon>Bacteria</taxon>
        <taxon>Pseudomonadati</taxon>
        <taxon>Pseudomonadota</taxon>
        <taxon>Alphaproteobacteria</taxon>
        <taxon>Hyphomicrobiales</taxon>
        <taxon>Ancalomicrobiaceae</taxon>
        <taxon>Methyloraptor</taxon>
    </lineage>
</organism>
<gene>
    <name evidence="1" type="ORF">ABS361_15425</name>
</gene>
<proteinExistence type="predicted"/>
<accession>A0AAU7X5Z6</accession>
<dbReference type="EMBL" id="CP158568">
    <property type="protein sequence ID" value="XBY43469.1"/>
    <property type="molecule type" value="Genomic_DNA"/>
</dbReference>
<sequence length="416" mass="45191">MSAAPDPAVARLARSLFAASAIRARANRIYDLGLNGALPHFTIDTTRIDGTADYVVRVIRSNFPTLQVPPHSRWRHFEVGEVDRWGMLAGARDWTDPMELGRAAFDLAFVSTLIDANAGSRWSYAESVTGETFSRSEGLAIASLVMFAGGAFSSEPFDPLRADAGALARLTREELADAFQVSTGNPLPGLDTRLDLINRLGRAMEARPDLFATGNGIRPGGLLDHLLRRFPDGSIPAPEIQDTLMEALGSVFPSTFTIGGIPLGDTWAHSLLARSDDPEGLVPLHKPTLWLAYSLIEPIVWAGHDVRDLDGLPSLADYRNGGLLIDNGILRPRDPNVLRQVHTVGSEVIVEWRALTVALIDRLAAAIRQRLARNAMNFPLACIIEGGTWAAGRRLARERRADGSPPLMVESDGVIF</sequence>
<dbReference type="Pfam" id="PF07958">
    <property type="entry name" value="DUF1688"/>
    <property type="match status" value="1"/>
</dbReference>
<reference evidence="1" key="1">
    <citation type="submission" date="2024-06" db="EMBL/GenBank/DDBJ databases">
        <title>Methylostella associata gen. nov., sp. nov., a novel Ancalomicrobiaceae-affiliated facultatively methylotrophic bacteria that feed on methanotrophs of the genus Methylococcus.</title>
        <authorList>
            <person name="Saltykova V."/>
            <person name="Danilova O.V."/>
            <person name="Oshkin I.Y."/>
            <person name="Belova S.E."/>
            <person name="Pimenov N.V."/>
            <person name="Dedysh S.N."/>
        </authorList>
    </citation>
    <scope>NUCLEOTIDE SEQUENCE</scope>
    <source>
        <strain evidence="1">S20</strain>
    </source>
</reference>
<dbReference type="KEGG" id="mflg:ABS361_15425"/>
<name>A0AAU7X5Z6_9HYPH</name>
<protein>
    <submittedName>
        <fullName evidence="1">DUF1688 family protein</fullName>
    </submittedName>
</protein>
<dbReference type="RefSeq" id="WP_407048570.1">
    <property type="nucleotide sequence ID" value="NZ_CP158568.1"/>
</dbReference>
<dbReference type="PANTHER" id="PTHR31687:SF3">
    <property type="entry name" value="PROTEIN URG3"/>
    <property type="match status" value="1"/>
</dbReference>
<dbReference type="AlphaFoldDB" id="A0AAU7X5Z6"/>
<evidence type="ECO:0000313" key="1">
    <source>
        <dbReference type="EMBL" id="XBY43469.1"/>
    </source>
</evidence>
<dbReference type="InterPro" id="IPR012469">
    <property type="entry name" value="DUF1688"/>
</dbReference>